<evidence type="ECO:0000256" key="1">
    <source>
        <dbReference type="SAM" id="Phobius"/>
    </source>
</evidence>
<reference evidence="2" key="1">
    <citation type="journal article" date="2021" name="Nat. Commun.">
        <title>Genetic determinants of endophytism in the Arabidopsis root mycobiome.</title>
        <authorList>
            <person name="Mesny F."/>
            <person name="Miyauchi S."/>
            <person name="Thiergart T."/>
            <person name="Pickel B."/>
            <person name="Atanasova L."/>
            <person name="Karlsson M."/>
            <person name="Huettel B."/>
            <person name="Barry K.W."/>
            <person name="Haridas S."/>
            <person name="Chen C."/>
            <person name="Bauer D."/>
            <person name="Andreopoulos W."/>
            <person name="Pangilinan J."/>
            <person name="LaButti K."/>
            <person name="Riley R."/>
            <person name="Lipzen A."/>
            <person name="Clum A."/>
            <person name="Drula E."/>
            <person name="Henrissat B."/>
            <person name="Kohler A."/>
            <person name="Grigoriev I.V."/>
            <person name="Martin F.M."/>
            <person name="Hacquard S."/>
        </authorList>
    </citation>
    <scope>NUCLEOTIDE SEQUENCE</scope>
    <source>
        <strain evidence="2">MPI-CAGE-AT-0023</strain>
    </source>
</reference>
<dbReference type="GeneID" id="70225958"/>
<accession>A0A9P9K124</accession>
<gene>
    <name evidence="2" type="ORF">BKA55DRAFT_596898</name>
</gene>
<sequence>MKNYPKRRWWHKIGLLSLAILIAGLHISLLTAAVAALMLETTGTRFRDIAAVSIQRALSPSPYTILPALLRVASVNLYDLKNVNIARPMQTKLLPIGLGPNSTLSANGVLHYRSSPSANWRFGEMKPDKATSTAEIADAGNTHRALLPYMKEETGVEDEEGGSLNQDFVEEWYRSIQCVLSRIMHQSYTKLVTGMTIPSEPTVEWQRNGISKSNEQLQQQLGIGVSHKDYRDRQIMKLEVGVHNTTYSKSMSKPYKLCFYPSAVGVLTPRRLAMTDYKDLYEGTGLVVQDILRETGDPALAIQALAMRFHCMIFYDSMAEFDLQEPVITNSVEMFIPVQWTVLAIVLSLVIVHLLFLCSTIILFIIKTRASDLGNAWQAVAQVVSTETREVIEEATEMRDKQVEAWARSSGVSNRMYTVSMLEFRNRTEIVYQKS</sequence>
<keyword evidence="1" id="KW-0472">Membrane</keyword>
<feature type="transmembrane region" description="Helical" evidence="1">
    <location>
        <begin position="340"/>
        <end position="366"/>
    </location>
</feature>
<dbReference type="Proteomes" id="UP000720189">
    <property type="component" value="Unassembled WGS sequence"/>
</dbReference>
<evidence type="ECO:0000313" key="3">
    <source>
        <dbReference type="Proteomes" id="UP000720189"/>
    </source>
</evidence>
<keyword evidence="3" id="KW-1185">Reference proteome</keyword>
<dbReference type="AlphaFoldDB" id="A0A9P9K124"/>
<dbReference type="EMBL" id="JAGMUX010000014">
    <property type="protein sequence ID" value="KAH7240326.1"/>
    <property type="molecule type" value="Genomic_DNA"/>
</dbReference>
<dbReference type="RefSeq" id="XP_046046120.1">
    <property type="nucleotide sequence ID" value="XM_046196004.1"/>
</dbReference>
<protein>
    <submittedName>
        <fullName evidence="2">Uncharacterized protein</fullName>
    </submittedName>
</protein>
<name>A0A9P9K124_FUSRE</name>
<dbReference type="OrthoDB" id="5428040at2759"/>
<proteinExistence type="predicted"/>
<keyword evidence="1" id="KW-1133">Transmembrane helix</keyword>
<comment type="caution">
    <text evidence="2">The sequence shown here is derived from an EMBL/GenBank/DDBJ whole genome shotgun (WGS) entry which is preliminary data.</text>
</comment>
<organism evidence="2 3">
    <name type="scientific">Fusarium redolens</name>
    <dbReference type="NCBI Taxonomy" id="48865"/>
    <lineage>
        <taxon>Eukaryota</taxon>
        <taxon>Fungi</taxon>
        <taxon>Dikarya</taxon>
        <taxon>Ascomycota</taxon>
        <taxon>Pezizomycotina</taxon>
        <taxon>Sordariomycetes</taxon>
        <taxon>Hypocreomycetidae</taxon>
        <taxon>Hypocreales</taxon>
        <taxon>Nectriaceae</taxon>
        <taxon>Fusarium</taxon>
        <taxon>Fusarium redolens species complex</taxon>
    </lineage>
</organism>
<evidence type="ECO:0000313" key="2">
    <source>
        <dbReference type="EMBL" id="KAH7240326.1"/>
    </source>
</evidence>
<keyword evidence="1" id="KW-0812">Transmembrane</keyword>